<evidence type="ECO:0000313" key="8">
    <source>
        <dbReference type="Proteomes" id="UP000664698"/>
    </source>
</evidence>
<comment type="caution">
    <text evidence="7">The sequence shown here is derived from an EMBL/GenBank/DDBJ whole genome shotgun (WGS) entry which is preliminary data.</text>
</comment>
<comment type="subcellular location">
    <subcellularLocation>
        <location evidence="1">Cell outer membrane</location>
    </subcellularLocation>
</comment>
<evidence type="ECO:0000256" key="5">
    <source>
        <dbReference type="ARBA" id="ARBA00023237"/>
    </source>
</evidence>
<evidence type="ECO:0000256" key="4">
    <source>
        <dbReference type="ARBA" id="ARBA00023136"/>
    </source>
</evidence>
<protein>
    <submittedName>
        <fullName evidence="7">RagB/SusD family nutrient uptake outer membrane protein</fullName>
    </submittedName>
</protein>
<evidence type="ECO:0000313" key="7">
    <source>
        <dbReference type="EMBL" id="MBN7800089.1"/>
    </source>
</evidence>
<dbReference type="RefSeq" id="WP_206568629.1">
    <property type="nucleotide sequence ID" value="NZ_JAFKCW010000001.1"/>
</dbReference>
<dbReference type="EMBL" id="JAFKCW010000001">
    <property type="protein sequence ID" value="MBN7800089.1"/>
    <property type="molecule type" value="Genomic_DNA"/>
</dbReference>
<organism evidence="7 8">
    <name type="scientific">Algoriphagus aestuariicola</name>
    <dbReference type="NCBI Taxonomy" id="1852016"/>
    <lineage>
        <taxon>Bacteria</taxon>
        <taxon>Pseudomonadati</taxon>
        <taxon>Bacteroidota</taxon>
        <taxon>Cytophagia</taxon>
        <taxon>Cytophagales</taxon>
        <taxon>Cyclobacteriaceae</taxon>
        <taxon>Algoriphagus</taxon>
    </lineage>
</organism>
<dbReference type="SUPFAM" id="SSF48452">
    <property type="entry name" value="TPR-like"/>
    <property type="match status" value="1"/>
</dbReference>
<keyword evidence="8" id="KW-1185">Reference proteome</keyword>
<evidence type="ECO:0000259" key="6">
    <source>
        <dbReference type="Pfam" id="PF07980"/>
    </source>
</evidence>
<keyword evidence="4" id="KW-0472">Membrane</keyword>
<accession>A0ABS3BMM6</accession>
<dbReference type="Pfam" id="PF07980">
    <property type="entry name" value="SusD_RagB"/>
    <property type="match status" value="1"/>
</dbReference>
<reference evidence="7 8" key="1">
    <citation type="submission" date="2021-03" db="EMBL/GenBank/DDBJ databases">
        <title>novel species isolated from a fishpond in China.</title>
        <authorList>
            <person name="Lu H."/>
            <person name="Cai Z."/>
        </authorList>
    </citation>
    <scope>NUCLEOTIDE SEQUENCE [LARGE SCALE GENOMIC DNA]</scope>
    <source>
        <strain evidence="7 8">JCM 31546</strain>
    </source>
</reference>
<dbReference type="Proteomes" id="UP000664698">
    <property type="component" value="Unassembled WGS sequence"/>
</dbReference>
<evidence type="ECO:0000256" key="1">
    <source>
        <dbReference type="ARBA" id="ARBA00004442"/>
    </source>
</evidence>
<keyword evidence="3" id="KW-0732">Signal</keyword>
<sequence length="31" mass="3746">MTRSFDPTRDYHWPIPFTEIDLNPTLEQNPN</sequence>
<feature type="domain" description="RagB/SusD" evidence="6">
    <location>
        <begin position="8"/>
        <end position="31"/>
    </location>
</feature>
<dbReference type="InterPro" id="IPR012944">
    <property type="entry name" value="SusD_RagB_dom"/>
</dbReference>
<name>A0ABS3BMM6_9BACT</name>
<gene>
    <name evidence="7" type="ORF">J0A67_04405</name>
</gene>
<evidence type="ECO:0000256" key="2">
    <source>
        <dbReference type="ARBA" id="ARBA00006275"/>
    </source>
</evidence>
<comment type="similarity">
    <text evidence="2">Belongs to the SusD family.</text>
</comment>
<dbReference type="InterPro" id="IPR011990">
    <property type="entry name" value="TPR-like_helical_dom_sf"/>
</dbReference>
<evidence type="ECO:0000256" key="3">
    <source>
        <dbReference type="ARBA" id="ARBA00022729"/>
    </source>
</evidence>
<dbReference type="Gene3D" id="1.25.40.390">
    <property type="match status" value="1"/>
</dbReference>
<keyword evidence="5" id="KW-0998">Cell outer membrane</keyword>
<proteinExistence type="inferred from homology"/>